<evidence type="ECO:0000259" key="8">
    <source>
        <dbReference type="PROSITE" id="PS51349"/>
    </source>
</evidence>
<feature type="binding site" evidence="7">
    <location>
        <position position="250"/>
    </location>
    <ligand>
        <name>FMN</name>
        <dbReference type="ChEBI" id="CHEBI:58210"/>
    </ligand>
</feature>
<keyword evidence="2 7" id="KW-0285">Flavoprotein</keyword>
<evidence type="ECO:0000256" key="3">
    <source>
        <dbReference type="ARBA" id="ARBA00022643"/>
    </source>
</evidence>
<dbReference type="Pfam" id="PF01070">
    <property type="entry name" value="FMN_dh"/>
    <property type="match status" value="1"/>
</dbReference>
<reference evidence="9 10" key="1">
    <citation type="submission" date="2014-03" db="EMBL/GenBank/DDBJ databases">
        <title>Bradyrhizobium valentinum sp. nov., isolated from effective nodules of Lupinus mariae-josephae, a lupine endemic of basic-lime soils in Eastern Spain.</title>
        <authorList>
            <person name="Duran D."/>
            <person name="Rey L."/>
            <person name="Navarro A."/>
            <person name="Busquets A."/>
            <person name="Imperial J."/>
            <person name="Ruiz-Argueso T."/>
        </authorList>
    </citation>
    <scope>NUCLEOTIDE SEQUENCE [LARGE SCALE GENOMIC DNA]</scope>
    <source>
        <strain evidence="9 10">PAC68</strain>
    </source>
</reference>
<dbReference type="Gene3D" id="3.20.20.70">
    <property type="entry name" value="Aldolase class I"/>
    <property type="match status" value="1"/>
</dbReference>
<dbReference type="GO" id="GO:0005886">
    <property type="term" value="C:plasma membrane"/>
    <property type="evidence" value="ECO:0007669"/>
    <property type="project" value="TreeGrafter"/>
</dbReference>
<evidence type="ECO:0000256" key="6">
    <source>
        <dbReference type="PIRSR" id="PIRSR000138-1"/>
    </source>
</evidence>
<dbReference type="PIRSF" id="PIRSF000138">
    <property type="entry name" value="Al-hdrx_acd_dh"/>
    <property type="match status" value="1"/>
</dbReference>
<dbReference type="GO" id="GO:0010181">
    <property type="term" value="F:FMN binding"/>
    <property type="evidence" value="ECO:0007669"/>
    <property type="project" value="InterPro"/>
</dbReference>
<keyword evidence="4" id="KW-0560">Oxidoreductase</keyword>
<feature type="binding site" evidence="7">
    <location>
        <position position="175"/>
    </location>
    <ligand>
        <name>FMN</name>
        <dbReference type="ChEBI" id="CHEBI:58210"/>
    </ligand>
</feature>
<keyword evidence="10" id="KW-1185">Reference proteome</keyword>
<dbReference type="InterPro" id="IPR013785">
    <property type="entry name" value="Aldolase_TIM"/>
</dbReference>
<feature type="binding site" evidence="7">
    <location>
        <position position="184"/>
    </location>
    <ligand>
        <name>glyoxylate</name>
        <dbReference type="ChEBI" id="CHEBI:36655"/>
    </ligand>
</feature>
<feature type="binding site" evidence="7">
    <location>
        <position position="255"/>
    </location>
    <ligand>
        <name>glyoxylate</name>
        <dbReference type="ChEBI" id="CHEBI:36655"/>
    </ligand>
</feature>
<dbReference type="GO" id="GO:0004459">
    <property type="term" value="F:L-lactate dehydrogenase (NAD+) activity"/>
    <property type="evidence" value="ECO:0007669"/>
    <property type="project" value="TreeGrafter"/>
</dbReference>
<dbReference type="RefSeq" id="WP_057840258.1">
    <property type="nucleotide sequence ID" value="NZ_LLXZ01000215.1"/>
</dbReference>
<organism evidence="9 10">
    <name type="scientific">Bradyrhizobium jicamae</name>
    <dbReference type="NCBI Taxonomy" id="280332"/>
    <lineage>
        <taxon>Bacteria</taxon>
        <taxon>Pseudomonadati</taxon>
        <taxon>Pseudomonadota</taxon>
        <taxon>Alphaproteobacteria</taxon>
        <taxon>Hyphomicrobiales</taxon>
        <taxon>Nitrobacteraceae</taxon>
        <taxon>Bradyrhizobium</taxon>
    </lineage>
</organism>
<feature type="binding site" evidence="7">
    <location>
        <begin position="306"/>
        <end position="307"/>
    </location>
    <ligand>
        <name>FMN</name>
        <dbReference type="ChEBI" id="CHEBI:58210"/>
    </ligand>
</feature>
<evidence type="ECO:0000313" key="10">
    <source>
        <dbReference type="Proteomes" id="UP000050863"/>
    </source>
</evidence>
<evidence type="ECO:0000256" key="5">
    <source>
        <dbReference type="ARBA" id="ARBA00024042"/>
    </source>
</evidence>
<dbReference type="PANTHER" id="PTHR10578:SF107">
    <property type="entry name" value="2-HYDROXYACID OXIDASE 1"/>
    <property type="match status" value="1"/>
</dbReference>
<dbReference type="STRING" id="280332.CQ12_04490"/>
<dbReference type="InterPro" id="IPR008259">
    <property type="entry name" value="FMN_hydac_DH_AS"/>
</dbReference>
<feature type="binding site" evidence="7">
    <location>
        <position position="149"/>
    </location>
    <ligand>
        <name>glyoxylate</name>
        <dbReference type="ChEBI" id="CHEBI:36655"/>
    </ligand>
</feature>
<feature type="binding site" evidence="7">
    <location>
        <position position="228"/>
    </location>
    <ligand>
        <name>FMN</name>
        <dbReference type="ChEBI" id="CHEBI:58210"/>
    </ligand>
</feature>
<dbReference type="AlphaFoldDB" id="A0A0R3KPD9"/>
<keyword evidence="3 7" id="KW-0288">FMN</keyword>
<feature type="binding site" evidence="7">
    <location>
        <position position="125"/>
    </location>
    <ligand>
        <name>FMN</name>
        <dbReference type="ChEBI" id="CHEBI:58210"/>
    </ligand>
</feature>
<feature type="domain" description="FMN hydroxy acid dehydrogenase" evidence="8">
    <location>
        <begin position="17"/>
        <end position="357"/>
    </location>
</feature>
<evidence type="ECO:0000256" key="7">
    <source>
        <dbReference type="PIRSR" id="PIRSR000138-2"/>
    </source>
</evidence>
<feature type="active site" description="Proton acceptor" evidence="6">
    <location>
        <position position="252"/>
    </location>
</feature>
<dbReference type="InterPro" id="IPR000262">
    <property type="entry name" value="FMN-dep_DH"/>
</dbReference>
<dbReference type="InterPro" id="IPR012133">
    <property type="entry name" value="Alpha-hydoxy_acid_DH_FMN"/>
</dbReference>
<gene>
    <name evidence="9" type="ORF">CQ12_04490</name>
</gene>
<accession>A0A0R3KPD9</accession>
<sequence>MNDGTPTRPARNVELGASGEEFQNLHEFIRKARARLNQNAWDYIVGASETETTMRRNRMALDEIAFRPRVLRNVASVDASTEVFGRRLRLPVMIAPVGALEIFDPDSGAAVARGAGQFGASHMLSSVSEPGLEATAKAAPDALRIYQLYVRGDDAFVEDVVSRTIDNGYTAFCLTVDTAHYSRRERDIAKRYVRESRIRATGGDFQKGLDWRTVKLIKDKYKIPLVIKGIATAEDAAIALDHGVDWIYVSNHGGRQLDHGRGAMHVLPEIVDAVAGRARIMVDGSFSRGTDIVKAIASGADLVGIGRLQCWALAAAGEAGIVRMLELLEDEVIRCLGLLGVTRFAELDKSYLHAATATNPPGVFSAFPLLDIEPYRY</sequence>
<evidence type="ECO:0000256" key="2">
    <source>
        <dbReference type="ARBA" id="ARBA00022630"/>
    </source>
</evidence>
<feature type="binding site" evidence="7">
    <location>
        <position position="43"/>
    </location>
    <ligand>
        <name>glyoxylate</name>
        <dbReference type="ChEBI" id="CHEBI:36655"/>
    </ligand>
</feature>
<feature type="binding site" evidence="7">
    <location>
        <begin position="96"/>
        <end position="98"/>
    </location>
    <ligand>
        <name>FMN</name>
        <dbReference type="ChEBI" id="CHEBI:58210"/>
    </ligand>
</feature>
<dbReference type="GO" id="GO:0009060">
    <property type="term" value="P:aerobic respiration"/>
    <property type="evidence" value="ECO:0007669"/>
    <property type="project" value="TreeGrafter"/>
</dbReference>
<dbReference type="SUPFAM" id="SSF51395">
    <property type="entry name" value="FMN-linked oxidoreductases"/>
    <property type="match status" value="1"/>
</dbReference>
<feature type="binding site" evidence="7">
    <location>
        <position position="147"/>
    </location>
    <ligand>
        <name>FMN</name>
        <dbReference type="ChEBI" id="CHEBI:58210"/>
    </ligand>
</feature>
<dbReference type="EMBL" id="LLXZ01000215">
    <property type="protein sequence ID" value="KRQ94786.1"/>
    <property type="molecule type" value="Genomic_DNA"/>
</dbReference>
<protein>
    <submittedName>
        <fullName evidence="9">Lactate dehydrogenase</fullName>
    </submittedName>
</protein>
<comment type="cofactor">
    <cofactor evidence="1">
        <name>FMN</name>
        <dbReference type="ChEBI" id="CHEBI:58210"/>
    </cofactor>
</comment>
<comment type="similarity">
    <text evidence="5">Belongs to the FMN-dependent alpha-hydroxy acid dehydrogenase family.</text>
</comment>
<dbReference type="PROSITE" id="PS00557">
    <property type="entry name" value="FMN_HYDROXY_ACID_DH_1"/>
    <property type="match status" value="1"/>
</dbReference>
<evidence type="ECO:0000313" key="9">
    <source>
        <dbReference type="EMBL" id="KRQ94786.1"/>
    </source>
</evidence>
<dbReference type="Proteomes" id="UP000050863">
    <property type="component" value="Unassembled WGS sequence"/>
</dbReference>
<feature type="binding site" evidence="7">
    <location>
        <position position="252"/>
    </location>
    <ligand>
        <name>glyoxylate</name>
        <dbReference type="ChEBI" id="CHEBI:36655"/>
    </ligand>
</feature>
<comment type="caution">
    <text evidence="9">The sequence shown here is derived from an EMBL/GenBank/DDBJ whole genome shotgun (WGS) entry which is preliminary data.</text>
</comment>
<proteinExistence type="inferred from homology"/>
<name>A0A0R3KPD9_9BRAD</name>
<dbReference type="PANTHER" id="PTHR10578">
    <property type="entry name" value="S -2-HYDROXY-ACID OXIDASE-RELATED"/>
    <property type="match status" value="1"/>
</dbReference>
<evidence type="ECO:0000256" key="4">
    <source>
        <dbReference type="ARBA" id="ARBA00023002"/>
    </source>
</evidence>
<dbReference type="InterPro" id="IPR037396">
    <property type="entry name" value="FMN_HAD"/>
</dbReference>
<dbReference type="PROSITE" id="PS51349">
    <property type="entry name" value="FMN_HYDROXY_ACID_DH_2"/>
    <property type="match status" value="1"/>
</dbReference>
<evidence type="ECO:0000256" key="1">
    <source>
        <dbReference type="ARBA" id="ARBA00001917"/>
    </source>
</evidence>
<dbReference type="OrthoDB" id="9770452at2"/>
<dbReference type="CDD" id="cd02809">
    <property type="entry name" value="alpha_hydroxyacid_oxid_FMN"/>
    <property type="match status" value="1"/>
</dbReference>